<dbReference type="Pfam" id="PF01381">
    <property type="entry name" value="HTH_3"/>
    <property type="match status" value="1"/>
</dbReference>
<reference evidence="3 4" key="1">
    <citation type="submission" date="2024-04" db="EMBL/GenBank/DDBJ databases">
        <title>Draft Genome Sequence of Isolates Cultured from Underwater Hawaii Seamounts in the North Pacific Ocean.</title>
        <authorList>
            <person name="Sharma I."/>
            <person name="Darden B."/>
            <person name="Creggett J."/>
            <person name="Taylor S."/>
            <person name="Grant M.P."/>
            <person name="Scott J."/>
            <person name="Attles S."/>
            <person name="Walker S."/>
            <person name="Johnson G."/>
            <person name="St. Cloud C."/>
        </authorList>
    </citation>
    <scope>NUCLEOTIDE SEQUENCE [LARGE SCALE GENOMIC DNA]</scope>
    <source>
        <strain evidence="3 4">03GJ23</strain>
    </source>
</reference>
<evidence type="ECO:0000313" key="3">
    <source>
        <dbReference type="EMBL" id="MEL7559322.1"/>
    </source>
</evidence>
<dbReference type="SUPFAM" id="SSF47413">
    <property type="entry name" value="lambda repressor-like DNA-binding domains"/>
    <property type="match status" value="1"/>
</dbReference>
<dbReference type="EMBL" id="JBCFXD010000005">
    <property type="protein sequence ID" value="MEL7559322.1"/>
    <property type="molecule type" value="Genomic_DNA"/>
</dbReference>
<accession>A0ABU9MB16</accession>
<dbReference type="RefSeq" id="WP_342406477.1">
    <property type="nucleotide sequence ID" value="NZ_JBCFXD010000005.1"/>
</dbReference>
<sequence>MQNFDTAGLPMSIGENIRQKREEQGLSQKRLAEAIESGENTVVGWEKDKNAPPGDKVVAMAKLFGCSTDEILMERHERDISPEMRALFRRFGDLPEDMKPMARSMISALLSSLEEEASRKRVA</sequence>
<gene>
    <name evidence="3" type="ORF">AAGW23_10795</name>
</gene>
<dbReference type="SMART" id="SM00530">
    <property type="entry name" value="HTH_XRE"/>
    <property type="match status" value="1"/>
</dbReference>
<dbReference type="PROSITE" id="PS50943">
    <property type="entry name" value="HTH_CROC1"/>
    <property type="match status" value="1"/>
</dbReference>
<dbReference type="PANTHER" id="PTHR46558">
    <property type="entry name" value="TRACRIPTIONAL REGULATORY PROTEIN-RELATED-RELATED"/>
    <property type="match status" value="1"/>
</dbReference>
<dbReference type="InterPro" id="IPR001387">
    <property type="entry name" value="Cro/C1-type_HTH"/>
</dbReference>
<dbReference type="Gene3D" id="1.10.260.40">
    <property type="entry name" value="lambda repressor-like DNA-binding domains"/>
    <property type="match status" value="1"/>
</dbReference>
<proteinExistence type="predicted"/>
<evidence type="ECO:0000259" key="2">
    <source>
        <dbReference type="PROSITE" id="PS50943"/>
    </source>
</evidence>
<evidence type="ECO:0000256" key="1">
    <source>
        <dbReference type="ARBA" id="ARBA00023125"/>
    </source>
</evidence>
<dbReference type="CDD" id="cd00093">
    <property type="entry name" value="HTH_XRE"/>
    <property type="match status" value="1"/>
</dbReference>
<dbReference type="Proteomes" id="UP001467669">
    <property type="component" value="Unassembled WGS sequence"/>
</dbReference>
<protein>
    <submittedName>
        <fullName evidence="3">Helix-turn-helix transcriptional regulator</fullName>
    </submittedName>
</protein>
<dbReference type="InterPro" id="IPR010982">
    <property type="entry name" value="Lambda_DNA-bd_dom_sf"/>
</dbReference>
<keyword evidence="1" id="KW-0238">DNA-binding</keyword>
<comment type="caution">
    <text evidence="3">The sequence shown here is derived from an EMBL/GenBank/DDBJ whole genome shotgun (WGS) entry which is preliminary data.</text>
</comment>
<feature type="domain" description="HTH cro/C1-type" evidence="2">
    <location>
        <begin position="17"/>
        <end position="71"/>
    </location>
</feature>
<organism evidence="3 4">
    <name type="scientific">Stutzerimonas chloritidismutans</name>
    <name type="common">Pseudomonas chloritidismutans</name>
    <dbReference type="NCBI Taxonomy" id="203192"/>
    <lineage>
        <taxon>Bacteria</taxon>
        <taxon>Pseudomonadati</taxon>
        <taxon>Pseudomonadota</taxon>
        <taxon>Gammaproteobacteria</taxon>
        <taxon>Pseudomonadales</taxon>
        <taxon>Pseudomonadaceae</taxon>
        <taxon>Stutzerimonas</taxon>
    </lineage>
</organism>
<dbReference type="PANTHER" id="PTHR46558:SF4">
    <property type="entry name" value="DNA-BIDING PHAGE PROTEIN"/>
    <property type="match status" value="1"/>
</dbReference>
<evidence type="ECO:0000313" key="4">
    <source>
        <dbReference type="Proteomes" id="UP001467669"/>
    </source>
</evidence>
<name>A0ABU9MB16_STUCH</name>
<keyword evidence="4" id="KW-1185">Reference proteome</keyword>